<dbReference type="InterPro" id="IPR002575">
    <property type="entry name" value="Aminoglycoside_PTrfase"/>
</dbReference>
<accession>A0ABY5W939</accession>
<reference evidence="2" key="2">
    <citation type="submission" date="2022-09" db="EMBL/GenBank/DDBJ databases">
        <title>Biosynthetic gene clusters of Dactylosporangioum fulvum.</title>
        <authorList>
            <person name="Caradec T."/>
        </authorList>
    </citation>
    <scope>NUCLEOTIDE SEQUENCE</scope>
    <source>
        <strain evidence="2">NRRL B-16292</strain>
    </source>
</reference>
<gene>
    <name evidence="2" type="ORF">Dfulv_15640</name>
</gene>
<dbReference type="Pfam" id="PF01636">
    <property type="entry name" value="APH"/>
    <property type="match status" value="1"/>
</dbReference>
<dbReference type="Gene3D" id="3.90.1200.10">
    <property type="match status" value="1"/>
</dbReference>
<dbReference type="RefSeq" id="WP_259863727.1">
    <property type="nucleotide sequence ID" value="NZ_BAAAST010000012.1"/>
</dbReference>
<dbReference type="EMBL" id="CP073720">
    <property type="protein sequence ID" value="UWP85591.1"/>
    <property type="molecule type" value="Genomic_DNA"/>
</dbReference>
<evidence type="ECO:0000313" key="3">
    <source>
        <dbReference type="Proteomes" id="UP001059617"/>
    </source>
</evidence>
<organism evidence="2 3">
    <name type="scientific">Dactylosporangium fulvum</name>
    <dbReference type="NCBI Taxonomy" id="53359"/>
    <lineage>
        <taxon>Bacteria</taxon>
        <taxon>Bacillati</taxon>
        <taxon>Actinomycetota</taxon>
        <taxon>Actinomycetes</taxon>
        <taxon>Micromonosporales</taxon>
        <taxon>Micromonosporaceae</taxon>
        <taxon>Dactylosporangium</taxon>
    </lineage>
</organism>
<evidence type="ECO:0000259" key="1">
    <source>
        <dbReference type="Pfam" id="PF01636"/>
    </source>
</evidence>
<evidence type="ECO:0000313" key="2">
    <source>
        <dbReference type="EMBL" id="UWP85591.1"/>
    </source>
</evidence>
<feature type="domain" description="Aminoglycoside phosphotransferase" evidence="1">
    <location>
        <begin position="75"/>
        <end position="267"/>
    </location>
</feature>
<dbReference type="Proteomes" id="UP001059617">
    <property type="component" value="Chromosome"/>
</dbReference>
<reference evidence="2" key="1">
    <citation type="submission" date="2021-04" db="EMBL/GenBank/DDBJ databases">
        <authorList>
            <person name="Hartkoorn R.C."/>
            <person name="Beaudoing E."/>
            <person name="Hot D."/>
        </authorList>
    </citation>
    <scope>NUCLEOTIDE SEQUENCE</scope>
    <source>
        <strain evidence="2">NRRL B-16292</strain>
    </source>
</reference>
<dbReference type="SUPFAM" id="SSF56112">
    <property type="entry name" value="Protein kinase-like (PK-like)"/>
    <property type="match status" value="1"/>
</dbReference>
<dbReference type="InterPro" id="IPR011009">
    <property type="entry name" value="Kinase-like_dom_sf"/>
</dbReference>
<proteinExistence type="predicted"/>
<keyword evidence="3" id="KW-1185">Reference proteome</keyword>
<name>A0ABY5W939_9ACTN</name>
<sequence>MTRVFLRPDDVRDLVAEQLGSDRRLAALDRLTGGSKKGAYRLRLDDQTTVILYVWAPAENYWPASSAVPDDPFTDASGAELFAANHAALTAAGVRTPRLLMLDRDSRYLPADIALVEDVGALTLEALMERDPAAAATPLSALGDSLRRMHTTFGPHYGKLAAIARGEASQTRRAEDVITDRALAHLDAAAVRDTRLADAHEQIADHVRHLRRAITAREEYGLVHGELGPDHVLVTPSGEPAMIDIEGLTYFDVEWEHAFLQLRFGDAYPALRPVDLDLHRLELYRYAQVLSLIEGPLRIADTDFPNRQWMLDLAEWNITKALAAV</sequence>
<protein>
    <submittedName>
        <fullName evidence="2">Aminoglycoside phosphotransferase family protein</fullName>
    </submittedName>
</protein>